<keyword evidence="6" id="KW-0597">Phosphoprotein</keyword>
<organism evidence="9 10">
    <name type="scientific">Candidatus Eisenbergiella merdipullorum</name>
    <dbReference type="NCBI Taxonomy" id="2838553"/>
    <lineage>
        <taxon>Bacteria</taxon>
        <taxon>Bacillati</taxon>
        <taxon>Bacillota</taxon>
        <taxon>Clostridia</taxon>
        <taxon>Lachnospirales</taxon>
        <taxon>Lachnospiraceae</taxon>
        <taxon>Eisenbergiella</taxon>
    </lineage>
</organism>
<dbReference type="AlphaFoldDB" id="A0A9D2KZR8"/>
<feature type="modified residue" description="4-aspartylphosphate" evidence="6">
    <location>
        <position position="58"/>
    </location>
</feature>
<dbReference type="SMART" id="SM00448">
    <property type="entry name" value="REC"/>
    <property type="match status" value="1"/>
</dbReference>
<dbReference type="GO" id="GO:0003700">
    <property type="term" value="F:DNA-binding transcription factor activity"/>
    <property type="evidence" value="ECO:0007669"/>
    <property type="project" value="InterPro"/>
</dbReference>
<dbReference type="Gene3D" id="1.10.10.60">
    <property type="entry name" value="Homeodomain-like"/>
    <property type="match status" value="2"/>
</dbReference>
<proteinExistence type="predicted"/>
<dbReference type="PROSITE" id="PS01124">
    <property type="entry name" value="HTH_ARAC_FAMILY_2"/>
    <property type="match status" value="1"/>
</dbReference>
<dbReference type="PROSITE" id="PS00041">
    <property type="entry name" value="HTH_ARAC_FAMILY_1"/>
    <property type="match status" value="1"/>
</dbReference>
<feature type="domain" description="HTH araC/xylS-type" evidence="7">
    <location>
        <begin position="253"/>
        <end position="352"/>
    </location>
</feature>
<accession>A0A9D2KZR8</accession>
<protein>
    <recommendedName>
        <fullName evidence="1">Stage 0 sporulation protein A homolog</fullName>
    </recommendedName>
</protein>
<comment type="caution">
    <text evidence="9">The sequence shown here is derived from an EMBL/GenBank/DDBJ whole genome shotgun (WGS) entry which is preliminary data.</text>
</comment>
<evidence type="ECO:0000256" key="3">
    <source>
        <dbReference type="ARBA" id="ARBA00023125"/>
    </source>
</evidence>
<evidence type="ECO:0000313" key="10">
    <source>
        <dbReference type="Proteomes" id="UP000886858"/>
    </source>
</evidence>
<dbReference type="InterPro" id="IPR011006">
    <property type="entry name" value="CheY-like_superfamily"/>
</dbReference>
<evidence type="ECO:0000259" key="8">
    <source>
        <dbReference type="PROSITE" id="PS50110"/>
    </source>
</evidence>
<dbReference type="SUPFAM" id="SSF52172">
    <property type="entry name" value="CheY-like"/>
    <property type="match status" value="1"/>
</dbReference>
<dbReference type="Gene3D" id="3.40.50.2300">
    <property type="match status" value="1"/>
</dbReference>
<dbReference type="PRINTS" id="PR00032">
    <property type="entry name" value="HTHARAC"/>
</dbReference>
<name>A0A9D2KZR8_9FIRM</name>
<dbReference type="CDD" id="cd17536">
    <property type="entry name" value="REC_YesN-like"/>
    <property type="match status" value="1"/>
</dbReference>
<evidence type="ECO:0000256" key="6">
    <source>
        <dbReference type="PROSITE-ProRule" id="PRU00169"/>
    </source>
</evidence>
<dbReference type="InterPro" id="IPR018062">
    <property type="entry name" value="HTH_AraC-typ_CS"/>
</dbReference>
<evidence type="ECO:0000259" key="7">
    <source>
        <dbReference type="PROSITE" id="PS01124"/>
    </source>
</evidence>
<reference evidence="9" key="1">
    <citation type="journal article" date="2021" name="PeerJ">
        <title>Extensive microbial diversity within the chicken gut microbiome revealed by metagenomics and culture.</title>
        <authorList>
            <person name="Gilroy R."/>
            <person name="Ravi A."/>
            <person name="Getino M."/>
            <person name="Pursley I."/>
            <person name="Horton D.L."/>
            <person name="Alikhan N.F."/>
            <person name="Baker D."/>
            <person name="Gharbi K."/>
            <person name="Hall N."/>
            <person name="Watson M."/>
            <person name="Adriaenssens E.M."/>
            <person name="Foster-Nyarko E."/>
            <person name="Jarju S."/>
            <person name="Secka A."/>
            <person name="Antonio M."/>
            <person name="Oren A."/>
            <person name="Chaudhuri R.R."/>
            <person name="La Ragione R."/>
            <person name="Hildebrand F."/>
            <person name="Pallen M.J."/>
        </authorList>
    </citation>
    <scope>NUCLEOTIDE SEQUENCE</scope>
    <source>
        <strain evidence="9">CHK179-7159</strain>
    </source>
</reference>
<evidence type="ECO:0000256" key="5">
    <source>
        <dbReference type="ARBA" id="ARBA00024867"/>
    </source>
</evidence>
<dbReference type="Pfam" id="PF12833">
    <property type="entry name" value="HTH_18"/>
    <property type="match status" value="1"/>
</dbReference>
<dbReference type="SUPFAM" id="SSF46689">
    <property type="entry name" value="Homeodomain-like"/>
    <property type="match status" value="1"/>
</dbReference>
<evidence type="ECO:0000256" key="2">
    <source>
        <dbReference type="ARBA" id="ARBA00023015"/>
    </source>
</evidence>
<evidence type="ECO:0000256" key="4">
    <source>
        <dbReference type="ARBA" id="ARBA00023163"/>
    </source>
</evidence>
<comment type="function">
    <text evidence="5">May play the central regulatory role in sporulation. It may be an element of the effector pathway responsible for the activation of sporulation genes in response to nutritional stress. Spo0A may act in concert with spo0H (a sigma factor) to control the expression of some genes that are critical to the sporulation process.</text>
</comment>
<evidence type="ECO:0000313" key="9">
    <source>
        <dbReference type="EMBL" id="HJA92624.1"/>
    </source>
</evidence>
<keyword evidence="4" id="KW-0804">Transcription</keyword>
<dbReference type="PROSITE" id="PS50110">
    <property type="entry name" value="RESPONSE_REGULATORY"/>
    <property type="match status" value="1"/>
</dbReference>
<dbReference type="Proteomes" id="UP000886858">
    <property type="component" value="Unassembled WGS sequence"/>
</dbReference>
<feature type="domain" description="Response regulatory" evidence="8">
    <location>
        <begin position="6"/>
        <end position="125"/>
    </location>
</feature>
<sequence>MTDSFKVLLVDDQPFVLEGLKQQINWAGFHGVICGCVSDGREALAFLESCRPDAVISDIKMPYMDGIELAKSIYESPRFSGIPIILLSGYREFEYAKSAMQYHVNHYILKPVTRKKLNELEEILTRLSLARAASHKQLLALSEADYKKELIEALRRHDIDRIEDFFRSPLYCGCISGPNCNIMGGQLISLLYEYLEEIHFSLKSLHTSQAHTLDTFYTLPNSAAKANYLESLYFDILNLLIQTKSKNASALYRFALQYIEEHYTEPGFSISSMADEMNITLAYLSTLFKQNAGKNLNNYVTEKRLETAKQLLSSPNYSISEIAHRCGYEDAGYFSTLFRKKVGVNPTEYRNLHL</sequence>
<keyword evidence="3" id="KW-0238">DNA-binding</keyword>
<dbReference type="InterPro" id="IPR009057">
    <property type="entry name" value="Homeodomain-like_sf"/>
</dbReference>
<dbReference type="GO" id="GO:0043565">
    <property type="term" value="F:sequence-specific DNA binding"/>
    <property type="evidence" value="ECO:0007669"/>
    <property type="project" value="InterPro"/>
</dbReference>
<evidence type="ECO:0000256" key="1">
    <source>
        <dbReference type="ARBA" id="ARBA00018672"/>
    </source>
</evidence>
<dbReference type="EMBL" id="DWYY01000061">
    <property type="protein sequence ID" value="HJA92624.1"/>
    <property type="molecule type" value="Genomic_DNA"/>
</dbReference>
<gene>
    <name evidence="9" type="ORF">H9717_05850</name>
</gene>
<reference evidence="9" key="2">
    <citation type="submission" date="2021-04" db="EMBL/GenBank/DDBJ databases">
        <authorList>
            <person name="Gilroy R."/>
        </authorList>
    </citation>
    <scope>NUCLEOTIDE SEQUENCE</scope>
    <source>
        <strain evidence="9">CHK179-7159</strain>
    </source>
</reference>
<dbReference type="InterPro" id="IPR018060">
    <property type="entry name" value="HTH_AraC"/>
</dbReference>
<dbReference type="InterPro" id="IPR001789">
    <property type="entry name" value="Sig_transdc_resp-reg_receiver"/>
</dbReference>
<dbReference type="InterPro" id="IPR020449">
    <property type="entry name" value="Tscrpt_reg_AraC-type_HTH"/>
</dbReference>
<dbReference type="PANTHER" id="PTHR43280">
    <property type="entry name" value="ARAC-FAMILY TRANSCRIPTIONAL REGULATOR"/>
    <property type="match status" value="1"/>
</dbReference>
<dbReference type="SMART" id="SM00342">
    <property type="entry name" value="HTH_ARAC"/>
    <property type="match status" value="1"/>
</dbReference>
<keyword evidence="2" id="KW-0805">Transcription regulation</keyword>
<dbReference type="PANTHER" id="PTHR43280:SF2">
    <property type="entry name" value="HTH-TYPE TRANSCRIPTIONAL REGULATOR EXSA"/>
    <property type="match status" value="1"/>
</dbReference>
<dbReference type="GO" id="GO:0000160">
    <property type="term" value="P:phosphorelay signal transduction system"/>
    <property type="evidence" value="ECO:0007669"/>
    <property type="project" value="InterPro"/>
</dbReference>
<dbReference type="Pfam" id="PF00072">
    <property type="entry name" value="Response_reg"/>
    <property type="match status" value="1"/>
</dbReference>